<keyword evidence="2" id="KW-0341">Growth regulation</keyword>
<protein>
    <submittedName>
        <fullName evidence="4">Agenet-like domain-containing protein</fullName>
    </submittedName>
</protein>
<evidence type="ECO:0000313" key="4">
    <source>
        <dbReference type="EMBL" id="GEU68494.1"/>
    </source>
</evidence>
<accession>A0A6L2M7F1</accession>
<keyword evidence="1" id="KW-0813">Transport</keyword>
<name>A0A6L2M7F1_TANCI</name>
<reference evidence="4" key="1">
    <citation type="journal article" date="2019" name="Sci. Rep.">
        <title>Draft genome of Tanacetum cinerariifolium, the natural source of mosquito coil.</title>
        <authorList>
            <person name="Yamashiro T."/>
            <person name="Shiraishi A."/>
            <person name="Satake H."/>
            <person name="Nakayama K."/>
        </authorList>
    </citation>
    <scope>NUCLEOTIDE SEQUENCE</scope>
</reference>
<dbReference type="InterPro" id="IPR007930">
    <property type="entry name" value="DUF724"/>
</dbReference>
<feature type="compositionally biased region" description="Basic and acidic residues" evidence="3">
    <location>
        <begin position="168"/>
        <end position="183"/>
    </location>
</feature>
<evidence type="ECO:0000256" key="2">
    <source>
        <dbReference type="ARBA" id="ARBA00022604"/>
    </source>
</evidence>
<sequence>MDVAEMRMLRWTCASERQPEAVTCGMNAENLPFVKRTPLWHTIESMEAFQKIPQNPHFHPLLGVKESAREGMAIGTMVTFSSVMGRTYCLRVDGPRSDIEDCLETLVELENNGFDVEMMRDRVTRLLLLKDKQEELADRAKGVVEKIEEQKIQKKTIDEIDDQAVGGRTEEGVTEEGKMDFRE</sequence>
<dbReference type="Pfam" id="PF05266">
    <property type="entry name" value="DUF724"/>
    <property type="match status" value="1"/>
</dbReference>
<gene>
    <name evidence="4" type="ORF">Tci_040472</name>
</gene>
<organism evidence="4">
    <name type="scientific">Tanacetum cinerariifolium</name>
    <name type="common">Dalmatian daisy</name>
    <name type="synonym">Chrysanthemum cinerariifolium</name>
    <dbReference type="NCBI Taxonomy" id="118510"/>
    <lineage>
        <taxon>Eukaryota</taxon>
        <taxon>Viridiplantae</taxon>
        <taxon>Streptophyta</taxon>
        <taxon>Embryophyta</taxon>
        <taxon>Tracheophyta</taxon>
        <taxon>Spermatophyta</taxon>
        <taxon>Magnoliopsida</taxon>
        <taxon>eudicotyledons</taxon>
        <taxon>Gunneridae</taxon>
        <taxon>Pentapetalae</taxon>
        <taxon>asterids</taxon>
        <taxon>campanulids</taxon>
        <taxon>Asterales</taxon>
        <taxon>Asteraceae</taxon>
        <taxon>Asteroideae</taxon>
        <taxon>Anthemideae</taxon>
        <taxon>Anthemidinae</taxon>
        <taxon>Tanacetum</taxon>
    </lineage>
</organism>
<evidence type="ECO:0000256" key="3">
    <source>
        <dbReference type="SAM" id="MobiDB-lite"/>
    </source>
</evidence>
<comment type="caution">
    <text evidence="4">The sequence shown here is derived from an EMBL/GenBank/DDBJ whole genome shotgun (WGS) entry which is preliminary data.</text>
</comment>
<dbReference type="EMBL" id="BKCJ010005761">
    <property type="protein sequence ID" value="GEU68494.1"/>
    <property type="molecule type" value="Genomic_DNA"/>
</dbReference>
<dbReference type="AlphaFoldDB" id="A0A6L2M7F1"/>
<evidence type="ECO:0000256" key="1">
    <source>
        <dbReference type="ARBA" id="ARBA00022448"/>
    </source>
</evidence>
<feature type="region of interest" description="Disordered" evidence="3">
    <location>
        <begin position="163"/>
        <end position="183"/>
    </location>
</feature>
<proteinExistence type="predicted"/>